<gene>
    <name evidence="8" type="primary">xerC_2</name>
    <name evidence="8" type="ORF">NCTC11087_01240</name>
</gene>
<dbReference type="Pfam" id="PF14659">
    <property type="entry name" value="Phage_int_SAM_3"/>
    <property type="match status" value="1"/>
</dbReference>
<evidence type="ECO:0000256" key="5">
    <source>
        <dbReference type="PROSITE-ProRule" id="PRU01248"/>
    </source>
</evidence>
<comment type="similarity">
    <text evidence="1">Belongs to the 'phage' integrase family.</text>
</comment>
<evidence type="ECO:0000256" key="3">
    <source>
        <dbReference type="ARBA" id="ARBA00023125"/>
    </source>
</evidence>
<evidence type="ECO:0000259" key="6">
    <source>
        <dbReference type="PROSITE" id="PS51898"/>
    </source>
</evidence>
<feature type="domain" description="Tyr recombinase" evidence="6">
    <location>
        <begin position="163"/>
        <end position="345"/>
    </location>
</feature>
<evidence type="ECO:0000259" key="7">
    <source>
        <dbReference type="PROSITE" id="PS51900"/>
    </source>
</evidence>
<evidence type="ECO:0000313" key="8">
    <source>
        <dbReference type="EMBL" id="SUO04330.1"/>
    </source>
</evidence>
<dbReference type="InterPro" id="IPR010998">
    <property type="entry name" value="Integrase_recombinase_N"/>
</dbReference>
<feature type="domain" description="Core-binding (CB)" evidence="7">
    <location>
        <begin position="56"/>
        <end position="140"/>
    </location>
</feature>
<dbReference type="Proteomes" id="UP000255523">
    <property type="component" value="Unassembled WGS sequence"/>
</dbReference>
<keyword evidence="9" id="KW-1185">Reference proteome</keyword>
<dbReference type="RefSeq" id="WP_022789389.1">
    <property type="nucleotide sequence ID" value="NZ_UHFX01000003.1"/>
</dbReference>
<dbReference type="InterPro" id="IPR011010">
    <property type="entry name" value="DNA_brk_join_enz"/>
</dbReference>
<dbReference type="InterPro" id="IPR044068">
    <property type="entry name" value="CB"/>
</dbReference>
<evidence type="ECO:0000313" key="9">
    <source>
        <dbReference type="Proteomes" id="UP000255523"/>
    </source>
</evidence>
<sequence>MPVYKDEKTNTWYCKFYYEDYTGAKKQKFKRGFKLKKEAQEYEKQFLVLHSEDNTMLFSTLIKDYKRDMYTRFKPSTIESHENIINKHIAPFFNNLPLNQITPKTVRKWQNELLESPKTYSQSYLNTIYTQLVAIFNYAIKYHGLKQNPASLCGSIGKARAKRDMTIWTLDDFKLFLTYEDDPLYYCAFNILYYTGMRIGELMALTWDDIDLEKKEIHISKSLQRFNGIEHITAPKTAKSVRSIVIFDHLIEILKEYKKRLYESNTDRLFNVTKSSFGRELKRKAKLAGLPEIRVHDLRHSHASLLIELGFNPVAIADRLGHESIKITLDTYSHLYPNKQDQIAQKLEEISKN</sequence>
<dbReference type="AlphaFoldDB" id="A0A380LP09"/>
<dbReference type="GO" id="GO:0015074">
    <property type="term" value="P:DNA integration"/>
    <property type="evidence" value="ECO:0007669"/>
    <property type="project" value="UniProtKB-KW"/>
</dbReference>
<dbReference type="InterPro" id="IPR028259">
    <property type="entry name" value="AP2-like_int_N"/>
</dbReference>
<name>A0A380LP09_9FIRM</name>
<evidence type="ECO:0000256" key="4">
    <source>
        <dbReference type="ARBA" id="ARBA00023172"/>
    </source>
</evidence>
<dbReference type="Gene3D" id="1.10.150.130">
    <property type="match status" value="1"/>
</dbReference>
<dbReference type="Pfam" id="PF14657">
    <property type="entry name" value="Arm-DNA-bind_4"/>
    <property type="match status" value="1"/>
</dbReference>
<dbReference type="Pfam" id="PF00589">
    <property type="entry name" value="Phage_integrase"/>
    <property type="match status" value="1"/>
</dbReference>
<accession>A0A380LP09</accession>
<evidence type="ECO:0000256" key="1">
    <source>
        <dbReference type="ARBA" id="ARBA00008857"/>
    </source>
</evidence>
<organism evidence="8 9">
    <name type="scientific">Faecalicoccus pleomorphus</name>
    <dbReference type="NCBI Taxonomy" id="1323"/>
    <lineage>
        <taxon>Bacteria</taxon>
        <taxon>Bacillati</taxon>
        <taxon>Bacillota</taxon>
        <taxon>Erysipelotrichia</taxon>
        <taxon>Erysipelotrichales</taxon>
        <taxon>Erysipelotrichaceae</taxon>
        <taxon>Faecalicoccus</taxon>
    </lineage>
</organism>
<dbReference type="PANTHER" id="PTHR30349:SF64">
    <property type="entry name" value="PROPHAGE INTEGRASE INTD-RELATED"/>
    <property type="match status" value="1"/>
</dbReference>
<dbReference type="InterPro" id="IPR050090">
    <property type="entry name" value="Tyrosine_recombinase_XerCD"/>
</dbReference>
<keyword evidence="3 5" id="KW-0238">DNA-binding</keyword>
<keyword evidence="4" id="KW-0233">DNA recombination</keyword>
<keyword evidence="2" id="KW-0229">DNA integration</keyword>
<dbReference type="GeneID" id="77462203"/>
<dbReference type="PROSITE" id="PS51898">
    <property type="entry name" value="TYR_RECOMBINASE"/>
    <property type="match status" value="1"/>
</dbReference>
<dbReference type="GO" id="GO:0006310">
    <property type="term" value="P:DNA recombination"/>
    <property type="evidence" value="ECO:0007669"/>
    <property type="project" value="UniProtKB-KW"/>
</dbReference>
<dbReference type="CDD" id="cd01189">
    <property type="entry name" value="INT_ICEBs1_C_like"/>
    <property type="match status" value="1"/>
</dbReference>
<dbReference type="EMBL" id="UHFX01000003">
    <property type="protein sequence ID" value="SUO04330.1"/>
    <property type="molecule type" value="Genomic_DNA"/>
</dbReference>
<evidence type="ECO:0000256" key="2">
    <source>
        <dbReference type="ARBA" id="ARBA00022908"/>
    </source>
</evidence>
<dbReference type="InterPro" id="IPR013762">
    <property type="entry name" value="Integrase-like_cat_sf"/>
</dbReference>
<dbReference type="PROSITE" id="PS51900">
    <property type="entry name" value="CB"/>
    <property type="match status" value="1"/>
</dbReference>
<dbReference type="GO" id="GO:0003677">
    <property type="term" value="F:DNA binding"/>
    <property type="evidence" value="ECO:0007669"/>
    <property type="project" value="UniProtKB-UniRule"/>
</dbReference>
<reference evidence="8 9" key="1">
    <citation type="submission" date="2018-06" db="EMBL/GenBank/DDBJ databases">
        <authorList>
            <consortium name="Pathogen Informatics"/>
            <person name="Doyle S."/>
        </authorList>
    </citation>
    <scope>NUCLEOTIDE SEQUENCE [LARGE SCALE GENOMIC DNA]</scope>
    <source>
        <strain evidence="8 9">NCTC11087</strain>
    </source>
</reference>
<dbReference type="OrthoDB" id="9803188at2"/>
<dbReference type="PANTHER" id="PTHR30349">
    <property type="entry name" value="PHAGE INTEGRASE-RELATED"/>
    <property type="match status" value="1"/>
</dbReference>
<dbReference type="InterPro" id="IPR002104">
    <property type="entry name" value="Integrase_catalytic"/>
</dbReference>
<dbReference type="Gene3D" id="1.10.443.10">
    <property type="entry name" value="Intergrase catalytic core"/>
    <property type="match status" value="1"/>
</dbReference>
<dbReference type="SUPFAM" id="SSF56349">
    <property type="entry name" value="DNA breaking-rejoining enzymes"/>
    <property type="match status" value="1"/>
</dbReference>
<proteinExistence type="inferred from homology"/>
<protein>
    <submittedName>
        <fullName evidence="8">Integrase/recombinase XerC</fullName>
    </submittedName>
</protein>
<dbReference type="InterPro" id="IPR004107">
    <property type="entry name" value="Integrase_SAM-like_N"/>
</dbReference>